<comment type="caution">
    <text evidence="2">The sequence shown here is derived from an EMBL/GenBank/DDBJ whole genome shotgun (WGS) entry which is preliminary data.</text>
</comment>
<name>A0A562RFB1_9BURK</name>
<evidence type="ECO:0000256" key="1">
    <source>
        <dbReference type="SAM" id="MobiDB-lite"/>
    </source>
</evidence>
<dbReference type="Proteomes" id="UP000318431">
    <property type="component" value="Unassembled WGS sequence"/>
</dbReference>
<gene>
    <name evidence="2" type="ORF">IP91_01868</name>
</gene>
<feature type="compositionally biased region" description="Basic and acidic residues" evidence="1">
    <location>
        <begin position="68"/>
        <end position="83"/>
    </location>
</feature>
<evidence type="ECO:0000313" key="3">
    <source>
        <dbReference type="Proteomes" id="UP000318431"/>
    </source>
</evidence>
<sequence length="83" mass="9091">MSTTEKTMSAELAYQLGKVTRHAIDNTDAKGSTVELAKIANDLLEGGREKVASELLMLFVAGFEEGNPPERRTDPESRSSMDF</sequence>
<organism evidence="2 3">
    <name type="scientific">Pseudoduganella lurida</name>
    <dbReference type="NCBI Taxonomy" id="1036180"/>
    <lineage>
        <taxon>Bacteria</taxon>
        <taxon>Pseudomonadati</taxon>
        <taxon>Pseudomonadota</taxon>
        <taxon>Betaproteobacteria</taxon>
        <taxon>Burkholderiales</taxon>
        <taxon>Oxalobacteraceae</taxon>
        <taxon>Telluria group</taxon>
        <taxon>Pseudoduganella</taxon>
    </lineage>
</organism>
<dbReference type="AlphaFoldDB" id="A0A562RFB1"/>
<reference evidence="2 3" key="1">
    <citation type="journal article" date="2015" name="Stand. Genomic Sci.">
        <title>Genomic Encyclopedia of Bacterial and Archaeal Type Strains, Phase III: the genomes of soil and plant-associated and newly described type strains.</title>
        <authorList>
            <person name="Whitman W.B."/>
            <person name="Woyke T."/>
            <person name="Klenk H.P."/>
            <person name="Zhou Y."/>
            <person name="Lilburn T.G."/>
            <person name="Beck B.J."/>
            <person name="De Vos P."/>
            <person name="Vandamme P."/>
            <person name="Eisen J.A."/>
            <person name="Garrity G."/>
            <person name="Hugenholtz P."/>
            <person name="Kyrpides N.C."/>
        </authorList>
    </citation>
    <scope>NUCLEOTIDE SEQUENCE [LARGE SCALE GENOMIC DNA]</scope>
    <source>
        <strain evidence="2 3">CGMCC 1.10822</strain>
    </source>
</reference>
<accession>A0A562RFB1</accession>
<keyword evidence="3" id="KW-1185">Reference proteome</keyword>
<evidence type="ECO:0000313" key="2">
    <source>
        <dbReference type="EMBL" id="TWI67749.1"/>
    </source>
</evidence>
<feature type="region of interest" description="Disordered" evidence="1">
    <location>
        <begin position="63"/>
        <end position="83"/>
    </location>
</feature>
<proteinExistence type="predicted"/>
<protein>
    <submittedName>
        <fullName evidence="2">Uncharacterized protein</fullName>
    </submittedName>
</protein>
<dbReference type="EMBL" id="VLLB01000002">
    <property type="protein sequence ID" value="TWI67749.1"/>
    <property type="molecule type" value="Genomic_DNA"/>
</dbReference>